<dbReference type="AlphaFoldDB" id="A0A7V3YFS7"/>
<dbReference type="GO" id="GO:0046870">
    <property type="term" value="F:cadmium ion binding"/>
    <property type="evidence" value="ECO:0007669"/>
    <property type="project" value="TreeGrafter"/>
</dbReference>
<evidence type="ECO:0008006" key="2">
    <source>
        <dbReference type="Google" id="ProtNLM"/>
    </source>
</evidence>
<accession>A0A7V3YFS7</accession>
<dbReference type="PANTHER" id="PTHR38430">
    <property type="entry name" value="PROTEIN-ARGININE KINASE ACTIVATOR PROTEIN"/>
    <property type="match status" value="1"/>
</dbReference>
<dbReference type="GO" id="GO:1990170">
    <property type="term" value="P:stress response to cadmium ion"/>
    <property type="evidence" value="ECO:0007669"/>
    <property type="project" value="TreeGrafter"/>
</dbReference>
<proteinExistence type="predicted"/>
<sequence>MRCDFCGHREAAIVVYLAQERAGSGDKLFLCRKCAMHVSVAHLLETGLRNGRIQKEKTLGRQRKRCPFCLLPLRVVLERGFVGCPYCYSAFSREIERWAREEQAGNHHRGGMPWRFVRRRKIQESLSQALRDFERCVAEERYEQAERLKRLIERLRSLL</sequence>
<dbReference type="GO" id="GO:0050897">
    <property type="term" value="F:cobalt ion binding"/>
    <property type="evidence" value="ECO:0007669"/>
    <property type="project" value="TreeGrafter"/>
</dbReference>
<organism evidence="1">
    <name type="scientific">Candidatus Caldatribacterium californiense</name>
    <dbReference type="NCBI Taxonomy" id="1454726"/>
    <lineage>
        <taxon>Bacteria</taxon>
        <taxon>Pseudomonadati</taxon>
        <taxon>Atribacterota</taxon>
        <taxon>Atribacteria</taxon>
        <taxon>Atribacterales</taxon>
        <taxon>Candidatus Caldatribacteriaceae</taxon>
        <taxon>Candidatus Caldatribacterium</taxon>
    </lineage>
</organism>
<comment type="caution">
    <text evidence="1">The sequence shown here is derived from an EMBL/GenBank/DDBJ whole genome shotgun (WGS) entry which is preliminary data.</text>
</comment>
<reference evidence="1" key="1">
    <citation type="journal article" date="2020" name="mSystems">
        <title>Genome- and Community-Level Interaction Insights into Carbon Utilization and Element Cycling Functions of Hydrothermarchaeota in Hydrothermal Sediment.</title>
        <authorList>
            <person name="Zhou Z."/>
            <person name="Liu Y."/>
            <person name="Xu W."/>
            <person name="Pan J."/>
            <person name="Luo Z.H."/>
            <person name="Li M."/>
        </authorList>
    </citation>
    <scope>NUCLEOTIDE SEQUENCE [LARGE SCALE GENOMIC DNA]</scope>
    <source>
        <strain evidence="1">SpSt-747</strain>
    </source>
</reference>
<dbReference type="EMBL" id="DTFV01000042">
    <property type="protein sequence ID" value="HGI30235.1"/>
    <property type="molecule type" value="Genomic_DNA"/>
</dbReference>
<gene>
    <name evidence="1" type="ORF">ENV30_02815</name>
</gene>
<dbReference type="GO" id="GO:0008270">
    <property type="term" value="F:zinc ion binding"/>
    <property type="evidence" value="ECO:0007669"/>
    <property type="project" value="TreeGrafter"/>
</dbReference>
<name>A0A7V3YFS7_9BACT</name>
<evidence type="ECO:0000313" key="1">
    <source>
        <dbReference type="EMBL" id="HGI30235.1"/>
    </source>
</evidence>
<dbReference type="GO" id="GO:0005507">
    <property type="term" value="F:copper ion binding"/>
    <property type="evidence" value="ECO:0007669"/>
    <property type="project" value="TreeGrafter"/>
</dbReference>
<dbReference type="InterPro" id="IPR025542">
    <property type="entry name" value="YacH"/>
</dbReference>
<dbReference type="GO" id="GO:1990169">
    <property type="term" value="P:stress response to copper ion"/>
    <property type="evidence" value="ECO:0007669"/>
    <property type="project" value="TreeGrafter"/>
</dbReference>
<protein>
    <recommendedName>
        <fullName evidence="2">UVR domain-containing protein</fullName>
    </recommendedName>
</protein>
<dbReference type="PANTHER" id="PTHR38430:SF1">
    <property type="entry name" value="PROTEIN-ARGININE KINASE ACTIVATOR PROTEIN"/>
    <property type="match status" value="1"/>
</dbReference>